<feature type="non-terminal residue" evidence="3">
    <location>
        <position position="1"/>
    </location>
</feature>
<name>A0ABY7FS70_MYAAR</name>
<dbReference type="EMBL" id="CP111025">
    <property type="protein sequence ID" value="WAR25063.1"/>
    <property type="molecule type" value="Genomic_DNA"/>
</dbReference>
<feature type="region of interest" description="Disordered" evidence="2">
    <location>
        <begin position="387"/>
        <end position="419"/>
    </location>
</feature>
<proteinExistence type="predicted"/>
<feature type="compositionally biased region" description="Polar residues" evidence="2">
    <location>
        <begin position="404"/>
        <end position="413"/>
    </location>
</feature>
<feature type="compositionally biased region" description="Basic and acidic residues" evidence="2">
    <location>
        <begin position="390"/>
        <end position="402"/>
    </location>
</feature>
<accession>A0ABY7FS70</accession>
<gene>
    <name evidence="3" type="ORF">MAR_010767</name>
</gene>
<dbReference type="Proteomes" id="UP001164746">
    <property type="component" value="Chromosome 14"/>
</dbReference>
<feature type="non-terminal residue" evidence="3">
    <location>
        <position position="634"/>
    </location>
</feature>
<feature type="region of interest" description="Disordered" evidence="2">
    <location>
        <begin position="583"/>
        <end position="634"/>
    </location>
</feature>
<feature type="compositionally biased region" description="Polar residues" evidence="2">
    <location>
        <begin position="90"/>
        <end position="100"/>
    </location>
</feature>
<evidence type="ECO:0000313" key="4">
    <source>
        <dbReference type="Proteomes" id="UP001164746"/>
    </source>
</evidence>
<protein>
    <submittedName>
        <fullName evidence="3">Uncharacterized protein</fullName>
    </submittedName>
</protein>
<reference evidence="3" key="1">
    <citation type="submission" date="2022-11" db="EMBL/GenBank/DDBJ databases">
        <title>Centuries of genome instability and evolution in soft-shell clam transmissible cancer (bioRxiv).</title>
        <authorList>
            <person name="Hart S.F.M."/>
            <person name="Yonemitsu M.A."/>
            <person name="Giersch R.M."/>
            <person name="Beal B.F."/>
            <person name="Arriagada G."/>
            <person name="Davis B.W."/>
            <person name="Ostrander E.A."/>
            <person name="Goff S.P."/>
            <person name="Metzger M.J."/>
        </authorList>
    </citation>
    <scope>NUCLEOTIDE SEQUENCE</scope>
    <source>
        <strain evidence="3">MELC-2E11</strain>
        <tissue evidence="3">Siphon/mantle</tissue>
    </source>
</reference>
<sequence>LHCRSPVPEGLERSLVASPLYSPVPQSHMSPYSRCRSSALVNKSASSFSSPSRDEDFRLQGRSQIPGGLERTLVASPLLSPAPLNPSHLVNKTPSYSSDGMSEENLDDHMNGVHDSSDLCIVGSKPYKESKERILPKSVCPGQIQTASPVMNLLPGDMLEVERSRSASPCNPPSSPINYRLSLEGFVVGGKKLSYPERDHSMGVGNSPDFRPGFVRAAPQHCGKCEGRMMKQEQSQVVLHRRFSQVINTTRLLRSRHDMRTVNDVCHGATPPCSHTPSKGYHSSMSHFTGYDVTSTCTTCSNVDEKPAVKFERAKSVFEINSERRKEKQEELRARQLEREKRKEERRYEELLRLYDKISLKEERSKAAIIKKRSRLAFTTVRPVAPAEEDLGRNKPAQEPDKQIPSNSVSRQNSDAKEEFDVTEICPSADVPIDESSVFTTPIQESDSDIETHSNLSIESYMSYMQLSSAKKQLRTLSTHSLNITLGATAYVVNCQEVDGYADDQNLIRRCLSDIYTFSRISRDAESGVSDFRLNPLGVFNDTESGILRRFQHRSSMTPTIPLISNIGRNRCNTNEYCVTSDVEPNERDESLMTPHDVSSEEAHAELEQLAEDPTTTSAHVLGEDIDRDDANKN</sequence>
<organism evidence="3 4">
    <name type="scientific">Mya arenaria</name>
    <name type="common">Soft-shell clam</name>
    <dbReference type="NCBI Taxonomy" id="6604"/>
    <lineage>
        <taxon>Eukaryota</taxon>
        <taxon>Metazoa</taxon>
        <taxon>Spiralia</taxon>
        <taxon>Lophotrochozoa</taxon>
        <taxon>Mollusca</taxon>
        <taxon>Bivalvia</taxon>
        <taxon>Autobranchia</taxon>
        <taxon>Heteroconchia</taxon>
        <taxon>Euheterodonta</taxon>
        <taxon>Imparidentia</taxon>
        <taxon>Neoheterodontei</taxon>
        <taxon>Myida</taxon>
        <taxon>Myoidea</taxon>
        <taxon>Myidae</taxon>
        <taxon>Mya</taxon>
    </lineage>
</organism>
<evidence type="ECO:0000313" key="3">
    <source>
        <dbReference type="EMBL" id="WAR25063.1"/>
    </source>
</evidence>
<keyword evidence="4" id="KW-1185">Reference proteome</keyword>
<evidence type="ECO:0000256" key="1">
    <source>
        <dbReference type="SAM" id="Coils"/>
    </source>
</evidence>
<feature type="coiled-coil region" evidence="1">
    <location>
        <begin position="320"/>
        <end position="361"/>
    </location>
</feature>
<feature type="region of interest" description="Disordered" evidence="2">
    <location>
        <begin position="80"/>
        <end position="112"/>
    </location>
</feature>
<feature type="compositionally biased region" description="Low complexity" evidence="2">
    <location>
        <begin position="80"/>
        <end position="89"/>
    </location>
</feature>
<feature type="compositionally biased region" description="Basic and acidic residues" evidence="2">
    <location>
        <begin position="598"/>
        <end position="607"/>
    </location>
</feature>
<evidence type="ECO:0000256" key="2">
    <source>
        <dbReference type="SAM" id="MobiDB-lite"/>
    </source>
</evidence>
<keyword evidence="1" id="KW-0175">Coiled coil</keyword>
<feature type="compositionally biased region" description="Basic and acidic residues" evidence="2">
    <location>
        <begin position="622"/>
        <end position="634"/>
    </location>
</feature>